<dbReference type="EMBL" id="MU865003">
    <property type="protein sequence ID" value="KAK4460835.1"/>
    <property type="molecule type" value="Genomic_DNA"/>
</dbReference>
<reference evidence="2" key="2">
    <citation type="submission" date="2023-06" db="EMBL/GenBank/DDBJ databases">
        <authorList>
            <consortium name="Lawrence Berkeley National Laboratory"/>
            <person name="Mondo S.J."/>
            <person name="Hensen N."/>
            <person name="Bonometti L."/>
            <person name="Westerberg I."/>
            <person name="Brannstrom I.O."/>
            <person name="Guillou S."/>
            <person name="Cros-Aarteil S."/>
            <person name="Calhoun S."/>
            <person name="Haridas S."/>
            <person name="Kuo A."/>
            <person name="Pangilinan J."/>
            <person name="Riley R."/>
            <person name="Labutti K."/>
            <person name="Andreopoulos B."/>
            <person name="Lipzen A."/>
            <person name="Chen C."/>
            <person name="Yanf M."/>
            <person name="Daum C."/>
            <person name="Ng V."/>
            <person name="Clum A."/>
            <person name="Steindorff A."/>
            <person name="Ohm R."/>
            <person name="Martin F."/>
            <person name="Silar P."/>
            <person name="Natvig D."/>
            <person name="Lalanne C."/>
            <person name="Gautier V."/>
            <person name="Ament-Velasquez S.L."/>
            <person name="Kruys A."/>
            <person name="Hutchinson M.I."/>
            <person name="Powell A.J."/>
            <person name="Barry K."/>
            <person name="Miller A.N."/>
            <person name="Grigoriev I.V."/>
            <person name="Debuchy R."/>
            <person name="Gladieux P."/>
            <person name="Thoren M.H."/>
            <person name="Johannesson H."/>
        </authorList>
    </citation>
    <scope>NUCLEOTIDE SEQUENCE</scope>
    <source>
        <strain evidence="2">PSN324</strain>
    </source>
</reference>
<dbReference type="Proteomes" id="UP001321749">
    <property type="component" value="Unassembled WGS sequence"/>
</dbReference>
<dbReference type="AlphaFoldDB" id="A0AAV9HLK0"/>
<evidence type="ECO:0000256" key="1">
    <source>
        <dbReference type="SAM" id="SignalP"/>
    </source>
</evidence>
<accession>A0AAV9HLK0</accession>
<keyword evidence="1" id="KW-0732">Signal</keyword>
<comment type="caution">
    <text evidence="2">The sequence shown here is derived from an EMBL/GenBank/DDBJ whole genome shotgun (WGS) entry which is preliminary data.</text>
</comment>
<feature type="chain" id="PRO_5043541367" description="Alpha/beta-hydrolase" evidence="1">
    <location>
        <begin position="21"/>
        <end position="285"/>
    </location>
</feature>
<dbReference type="SUPFAM" id="SSF53474">
    <property type="entry name" value="alpha/beta-Hydrolases"/>
    <property type="match status" value="1"/>
</dbReference>
<evidence type="ECO:0008006" key="4">
    <source>
        <dbReference type="Google" id="ProtNLM"/>
    </source>
</evidence>
<organism evidence="2 3">
    <name type="scientific">Cladorrhinum samala</name>
    <dbReference type="NCBI Taxonomy" id="585594"/>
    <lineage>
        <taxon>Eukaryota</taxon>
        <taxon>Fungi</taxon>
        <taxon>Dikarya</taxon>
        <taxon>Ascomycota</taxon>
        <taxon>Pezizomycotina</taxon>
        <taxon>Sordariomycetes</taxon>
        <taxon>Sordariomycetidae</taxon>
        <taxon>Sordariales</taxon>
        <taxon>Podosporaceae</taxon>
        <taxon>Cladorrhinum</taxon>
    </lineage>
</organism>
<feature type="signal peptide" evidence="1">
    <location>
        <begin position="1"/>
        <end position="20"/>
    </location>
</feature>
<evidence type="ECO:0000313" key="2">
    <source>
        <dbReference type="EMBL" id="KAK4460835.1"/>
    </source>
</evidence>
<reference evidence="2" key="1">
    <citation type="journal article" date="2023" name="Mol. Phylogenet. Evol.">
        <title>Genome-scale phylogeny and comparative genomics of the fungal order Sordariales.</title>
        <authorList>
            <person name="Hensen N."/>
            <person name="Bonometti L."/>
            <person name="Westerberg I."/>
            <person name="Brannstrom I.O."/>
            <person name="Guillou S."/>
            <person name="Cros-Aarteil S."/>
            <person name="Calhoun S."/>
            <person name="Haridas S."/>
            <person name="Kuo A."/>
            <person name="Mondo S."/>
            <person name="Pangilinan J."/>
            <person name="Riley R."/>
            <person name="LaButti K."/>
            <person name="Andreopoulos B."/>
            <person name="Lipzen A."/>
            <person name="Chen C."/>
            <person name="Yan M."/>
            <person name="Daum C."/>
            <person name="Ng V."/>
            <person name="Clum A."/>
            <person name="Steindorff A."/>
            <person name="Ohm R.A."/>
            <person name="Martin F."/>
            <person name="Silar P."/>
            <person name="Natvig D.O."/>
            <person name="Lalanne C."/>
            <person name="Gautier V."/>
            <person name="Ament-Velasquez S.L."/>
            <person name="Kruys A."/>
            <person name="Hutchinson M.I."/>
            <person name="Powell A.J."/>
            <person name="Barry K."/>
            <person name="Miller A.N."/>
            <person name="Grigoriev I.V."/>
            <person name="Debuchy R."/>
            <person name="Gladieux P."/>
            <person name="Hiltunen Thoren M."/>
            <person name="Johannesson H."/>
        </authorList>
    </citation>
    <scope>NUCLEOTIDE SEQUENCE</scope>
    <source>
        <strain evidence="2">PSN324</strain>
    </source>
</reference>
<keyword evidence="3" id="KW-1185">Reference proteome</keyword>
<dbReference type="Gene3D" id="3.40.50.1820">
    <property type="entry name" value="alpha/beta hydrolase"/>
    <property type="match status" value="1"/>
</dbReference>
<proteinExistence type="predicted"/>
<gene>
    <name evidence="2" type="ORF">QBC42DRAFT_331396</name>
</gene>
<name>A0AAV9HLK0_9PEZI</name>
<protein>
    <recommendedName>
        <fullName evidence="4">Alpha/beta-hydrolase</fullName>
    </recommendedName>
</protein>
<sequence>MHLSSSLFAFLTWGVSPLTANPLPQSSPPQTGGTGPFAPAEYTTISPLRSHTLYLPKSVPASSRLPIILWGNGGCSADGLGFRPFLTQIASHGFFILASGTPNGKGQTTAALMTQGVDWVNSAEAKAKYPFLETSRIAVAGMSCGGVEAYTAGHNDSRVSTIGIFNSGLLSVAESEKIAKNLRKPVFYFLGGESDIAYANKQGERDYKYLPAGTPSWKGNLPVGHGGTYSEKNGGKFGVAAVAYFDWVLRGNAKASEYFKNDAEAKNAGWKVESKNLDGIKVTPL</sequence>
<evidence type="ECO:0000313" key="3">
    <source>
        <dbReference type="Proteomes" id="UP001321749"/>
    </source>
</evidence>
<dbReference type="InterPro" id="IPR029058">
    <property type="entry name" value="AB_hydrolase_fold"/>
</dbReference>